<evidence type="ECO:0000256" key="3">
    <source>
        <dbReference type="ARBA" id="ARBA00022475"/>
    </source>
</evidence>
<comment type="subcellular location">
    <subcellularLocation>
        <location evidence="1">Cell membrane</location>
        <topology evidence="1">Multi-pass membrane protein</topology>
    </subcellularLocation>
</comment>
<dbReference type="PANTHER" id="PTHR30250:SF10">
    <property type="entry name" value="LIPOPOLYSACCHARIDE BIOSYNTHESIS PROTEIN WZXC"/>
    <property type="match status" value="1"/>
</dbReference>
<evidence type="ECO:0000313" key="8">
    <source>
        <dbReference type="EMBL" id="QFY44168.1"/>
    </source>
</evidence>
<feature type="transmembrane region" description="Helical" evidence="7">
    <location>
        <begin position="269"/>
        <end position="290"/>
    </location>
</feature>
<reference evidence="8 9" key="1">
    <citation type="submission" date="2019-09" db="EMBL/GenBank/DDBJ databases">
        <title>Ecophysiology of the spiral-shaped methanotroph Methylospira mobilis as revealed by the complete genome sequence.</title>
        <authorList>
            <person name="Oshkin I.Y."/>
            <person name="Dedysh S.N."/>
            <person name="Miroshnikov K."/>
            <person name="Danilova O.V."/>
            <person name="Hakobyan A."/>
            <person name="Liesack W."/>
        </authorList>
    </citation>
    <scope>NUCLEOTIDE SEQUENCE [LARGE SCALE GENOMIC DNA]</scope>
    <source>
        <strain evidence="8 9">Shm1</strain>
    </source>
</reference>
<evidence type="ECO:0000256" key="6">
    <source>
        <dbReference type="ARBA" id="ARBA00023136"/>
    </source>
</evidence>
<name>A0A5Q0BQ10_9GAMM</name>
<evidence type="ECO:0000256" key="5">
    <source>
        <dbReference type="ARBA" id="ARBA00022989"/>
    </source>
</evidence>
<evidence type="ECO:0000256" key="4">
    <source>
        <dbReference type="ARBA" id="ARBA00022692"/>
    </source>
</evidence>
<keyword evidence="4 7" id="KW-0812">Transmembrane</keyword>
<comment type="similarity">
    <text evidence="2">Belongs to the polysaccharide synthase family.</text>
</comment>
<proteinExistence type="inferred from homology"/>
<dbReference type="EMBL" id="CP044205">
    <property type="protein sequence ID" value="QFY44168.1"/>
    <property type="molecule type" value="Genomic_DNA"/>
</dbReference>
<evidence type="ECO:0000256" key="7">
    <source>
        <dbReference type="SAM" id="Phobius"/>
    </source>
</evidence>
<feature type="transmembrane region" description="Helical" evidence="7">
    <location>
        <begin position="320"/>
        <end position="338"/>
    </location>
</feature>
<feature type="transmembrane region" description="Helical" evidence="7">
    <location>
        <begin position="136"/>
        <end position="154"/>
    </location>
</feature>
<keyword evidence="3" id="KW-1003">Cell membrane</keyword>
<dbReference type="InParanoid" id="A0A5Q0BQ10"/>
<keyword evidence="5 7" id="KW-1133">Transmembrane helix</keyword>
<feature type="transmembrane region" description="Helical" evidence="7">
    <location>
        <begin position="166"/>
        <end position="185"/>
    </location>
</feature>
<evidence type="ECO:0000313" key="9">
    <source>
        <dbReference type="Proteomes" id="UP000325755"/>
    </source>
</evidence>
<keyword evidence="6 7" id="KW-0472">Membrane</keyword>
<feature type="transmembrane region" description="Helical" evidence="7">
    <location>
        <begin position="353"/>
        <end position="373"/>
    </location>
</feature>
<feature type="transmembrane region" description="Helical" evidence="7">
    <location>
        <begin position="406"/>
        <end position="429"/>
    </location>
</feature>
<organism evidence="8 9">
    <name type="scientific">Candidatus Methylospira mobilis</name>
    <dbReference type="NCBI Taxonomy" id="1808979"/>
    <lineage>
        <taxon>Bacteria</taxon>
        <taxon>Pseudomonadati</taxon>
        <taxon>Pseudomonadota</taxon>
        <taxon>Gammaproteobacteria</taxon>
        <taxon>Methylococcales</taxon>
        <taxon>Methylococcaceae</taxon>
        <taxon>Candidatus Methylospira</taxon>
    </lineage>
</organism>
<dbReference type="OrthoDB" id="8562875at2"/>
<dbReference type="AlphaFoldDB" id="A0A5Q0BQ10"/>
<evidence type="ECO:0000256" key="2">
    <source>
        <dbReference type="ARBA" id="ARBA00007430"/>
    </source>
</evidence>
<dbReference type="KEGG" id="mmob:F6R98_17260"/>
<dbReference type="GO" id="GO:0005886">
    <property type="term" value="C:plasma membrane"/>
    <property type="evidence" value="ECO:0007669"/>
    <property type="project" value="UniProtKB-SubCell"/>
</dbReference>
<feature type="transmembrane region" description="Helical" evidence="7">
    <location>
        <begin position="380"/>
        <end position="400"/>
    </location>
</feature>
<protein>
    <recommendedName>
        <fullName evidence="10">Oligosaccharide flippase family protein</fullName>
    </recommendedName>
</protein>
<feature type="transmembrane region" description="Helical" evidence="7">
    <location>
        <begin position="191"/>
        <end position="209"/>
    </location>
</feature>
<feature type="transmembrane region" description="Helical" evidence="7">
    <location>
        <begin position="12"/>
        <end position="36"/>
    </location>
</feature>
<dbReference type="Proteomes" id="UP000325755">
    <property type="component" value="Chromosome"/>
</dbReference>
<gene>
    <name evidence="8" type="ORF">F6R98_17260</name>
</gene>
<keyword evidence="9" id="KW-1185">Reference proteome</keyword>
<dbReference type="InterPro" id="IPR050833">
    <property type="entry name" value="Poly_Biosynth_Transport"/>
</dbReference>
<accession>A0A5Q0BQ10</accession>
<feature type="transmembrane region" description="Helical" evidence="7">
    <location>
        <begin position="103"/>
        <end position="124"/>
    </location>
</feature>
<feature type="transmembrane region" description="Helical" evidence="7">
    <location>
        <begin position="242"/>
        <end position="263"/>
    </location>
</feature>
<dbReference type="RefSeq" id="WP_153250137.1">
    <property type="nucleotide sequence ID" value="NZ_CP044205.1"/>
</dbReference>
<evidence type="ECO:0000256" key="1">
    <source>
        <dbReference type="ARBA" id="ARBA00004651"/>
    </source>
</evidence>
<evidence type="ECO:0008006" key="10">
    <source>
        <dbReference type="Google" id="ProtNLM"/>
    </source>
</evidence>
<dbReference type="PANTHER" id="PTHR30250">
    <property type="entry name" value="PST FAMILY PREDICTED COLANIC ACID TRANSPORTER"/>
    <property type="match status" value="1"/>
</dbReference>
<sequence>MSIYVIAMLSSHVVFLQRICQAASGVITAVLVAVYLTPIEQGFYYTMGSLLSAYSLLDLGLSGLLVQVSARLFAGLRFATDGEVRPVTERAEFIAMMRWARRWYASTALIALVLLPIGWLYFHLANRQFDVSWQQPWLVIVLAVSLSMPAYPLLSVIEGAGKVTEIYLIRILHYTFAALLSWGMLVSGHGLYALAMMPLSVAVITLLWSRTRFNKLMTLCRDNNSQDGFQWKTRLWPLHRQVALVSVGNYIFLQCPVPVLFYLSGPKDAGRLGLSMLILNIISAISMSWFTASIPRMTRLVSEGKQEASRQLFIREYGRFMLIMSVLYGSLLAIVYGLPEIYFIARVLPFPELSVLMLTYLLTQSMSAIGGYFRAYGREVFALANISASLLALAIASALAASFGALGFLSGLAVAYLLILAPVLLWAWVKWLRPAVAGTI</sequence>